<name>C9LSD7_SELS3</name>
<protein>
    <submittedName>
        <fullName evidence="4">RecF/RecN/SMC N-terminal domain protein</fullName>
    </submittedName>
    <submittedName>
        <fullName evidence="3">SMC domain protein</fullName>
    </submittedName>
</protein>
<dbReference type="PANTHER" id="PTHR43581">
    <property type="entry name" value="ATP/GTP PHOSPHATASE"/>
    <property type="match status" value="1"/>
</dbReference>
<dbReference type="RefSeq" id="WP_006191128.1">
    <property type="nucleotide sequence ID" value="NC_015437.1"/>
</dbReference>
<evidence type="ECO:0000259" key="2">
    <source>
        <dbReference type="Pfam" id="PF13476"/>
    </source>
</evidence>
<dbReference type="InterPro" id="IPR038729">
    <property type="entry name" value="Rad50/SbcC_AAA"/>
</dbReference>
<evidence type="ECO:0000259" key="1">
    <source>
        <dbReference type="Pfam" id="PF13304"/>
    </source>
</evidence>
<evidence type="ECO:0000313" key="3">
    <source>
        <dbReference type="EMBL" id="AEC00745.1"/>
    </source>
</evidence>
<evidence type="ECO:0000313" key="4">
    <source>
        <dbReference type="EMBL" id="EEX78177.1"/>
    </source>
</evidence>
<reference evidence="4 5" key="1">
    <citation type="submission" date="2009-09" db="EMBL/GenBank/DDBJ databases">
        <authorList>
            <person name="Weinstock G."/>
            <person name="Sodergren E."/>
            <person name="Clifton S."/>
            <person name="Fulton L."/>
            <person name="Fulton B."/>
            <person name="Courtney L."/>
            <person name="Fronick C."/>
            <person name="Harrison M."/>
            <person name="Strong C."/>
            <person name="Farmer C."/>
            <person name="Delahaunty K."/>
            <person name="Markovic C."/>
            <person name="Hall O."/>
            <person name="Minx P."/>
            <person name="Tomlinson C."/>
            <person name="Mitreva M."/>
            <person name="Nelson J."/>
            <person name="Hou S."/>
            <person name="Wollam A."/>
            <person name="Pepin K.H."/>
            <person name="Johnson M."/>
            <person name="Bhonagiri V."/>
            <person name="Nash W.E."/>
            <person name="Warren W."/>
            <person name="Chinwalla A."/>
            <person name="Mardis E.R."/>
            <person name="Wilson R.K."/>
        </authorList>
    </citation>
    <scope>NUCLEOTIDE SEQUENCE [LARGE SCALE GENOMIC DNA]</scope>
    <source>
        <strain evidence="4">ATCC 35185</strain>
        <strain evidence="5">ATCC 35185 / DSM 20758 / VPI D19B-28</strain>
    </source>
</reference>
<dbReference type="GO" id="GO:0016887">
    <property type="term" value="F:ATP hydrolysis activity"/>
    <property type="evidence" value="ECO:0007669"/>
    <property type="project" value="InterPro"/>
</dbReference>
<dbReference type="EMBL" id="ACKP02000010">
    <property type="protein sequence ID" value="EEX78177.1"/>
    <property type="molecule type" value="Genomic_DNA"/>
</dbReference>
<accession>C9LSD7</accession>
<dbReference type="GO" id="GO:0005524">
    <property type="term" value="F:ATP binding"/>
    <property type="evidence" value="ECO:0007669"/>
    <property type="project" value="InterPro"/>
</dbReference>
<dbReference type="HOGENOM" id="CLU_033429_1_0_9"/>
<dbReference type="STRING" id="546271.Selsp_1790"/>
<sequence length="429" mass="48581">MYIKRLQLENFRCFEQLTIDFPKDYTVLIGGNGAGKSSILDAVAIAMASFLAGCGIQAANFHKTDVRFLTYTYEKGGFNREAQYPVRISAQAETENQECIAWTRALNSERGRTTVGEARPIMNHADALCQRVKKNLPVTLPFLAYYGTGRLWLPKRTKKDAVMRGVPSRLHGYVDALDAATNEKLMLQWFQRTALMEVQKGVSLPIFQAVKRTMEKLYAEMDDTAEVVQVSYDFNELEIEIRVTDKAGTNVSLPLRYFSDGIKAMLSMTADIAYRMVTLNPQLGGEAIAETPGIVLIDEIDMHLHPSWQRKILTALRKSFPKIQFIVTTHAPAVLANAENEHIMIFSHGKVVSSEKYIYGRDVTVILRDVMHTEVRPKEVVEKKALFYEVLEKGEFSRAEELLADLEKVLGAQDEDILRMQVMLDMERL</sequence>
<dbReference type="PANTHER" id="PTHR43581:SF4">
    <property type="entry name" value="ATP_GTP PHOSPHATASE"/>
    <property type="match status" value="1"/>
</dbReference>
<dbReference type="GO" id="GO:0006302">
    <property type="term" value="P:double-strand break repair"/>
    <property type="evidence" value="ECO:0007669"/>
    <property type="project" value="InterPro"/>
</dbReference>
<dbReference type="eggNOG" id="COG3950">
    <property type="taxonomic scope" value="Bacteria"/>
</dbReference>
<dbReference type="Proteomes" id="UP000011124">
    <property type="component" value="Chromosome"/>
</dbReference>
<keyword evidence="6" id="KW-1185">Reference proteome</keyword>
<dbReference type="InterPro" id="IPR027417">
    <property type="entry name" value="P-loop_NTPase"/>
</dbReference>
<dbReference type="OrthoDB" id="9801813at2"/>
<gene>
    <name evidence="3" type="ordered locus">Selsp_1790</name>
    <name evidence="4" type="ORF">SELSPUOL_00361</name>
</gene>
<dbReference type="Pfam" id="PF13304">
    <property type="entry name" value="AAA_21"/>
    <property type="match status" value="1"/>
</dbReference>
<dbReference type="SUPFAM" id="SSF52540">
    <property type="entry name" value="P-loop containing nucleoside triphosphate hydrolases"/>
    <property type="match status" value="1"/>
</dbReference>
<dbReference type="Gene3D" id="3.40.50.300">
    <property type="entry name" value="P-loop containing nucleotide triphosphate hydrolases"/>
    <property type="match status" value="2"/>
</dbReference>
<dbReference type="Pfam" id="PF13476">
    <property type="entry name" value="AAA_23"/>
    <property type="match status" value="1"/>
</dbReference>
<dbReference type="InterPro" id="IPR003959">
    <property type="entry name" value="ATPase_AAA_core"/>
</dbReference>
<evidence type="ECO:0000313" key="6">
    <source>
        <dbReference type="Proteomes" id="UP000011124"/>
    </source>
</evidence>
<evidence type="ECO:0000313" key="5">
    <source>
        <dbReference type="Proteomes" id="UP000003505"/>
    </source>
</evidence>
<dbReference type="EMBL" id="CP002637">
    <property type="protein sequence ID" value="AEC00745.1"/>
    <property type="molecule type" value="Genomic_DNA"/>
</dbReference>
<feature type="domain" description="ATPase AAA-type core" evidence="1">
    <location>
        <begin position="233"/>
        <end position="335"/>
    </location>
</feature>
<dbReference type="InterPro" id="IPR051396">
    <property type="entry name" value="Bact_Antivir_Def_Nuclease"/>
</dbReference>
<proteinExistence type="predicted"/>
<dbReference type="AlphaFoldDB" id="C9LSD7"/>
<organism evidence="4 5">
    <name type="scientific">Selenomonas sputigena (strain ATCC 35185 / DSM 20758 / CCUG 44933 / VPI D19B-28)</name>
    <dbReference type="NCBI Taxonomy" id="546271"/>
    <lineage>
        <taxon>Bacteria</taxon>
        <taxon>Bacillati</taxon>
        <taxon>Bacillota</taxon>
        <taxon>Negativicutes</taxon>
        <taxon>Selenomonadales</taxon>
        <taxon>Selenomonadaceae</taxon>
        <taxon>Selenomonas</taxon>
    </lineage>
</organism>
<dbReference type="KEGG" id="ssg:Selsp_1790"/>
<dbReference type="Proteomes" id="UP000003505">
    <property type="component" value="Unassembled WGS sequence"/>
</dbReference>
<reference evidence="3 6" key="2">
    <citation type="submission" date="2011-04" db="EMBL/GenBank/DDBJ databases">
        <title>The complete genome of Selenomonas sputigena DSM 20758.</title>
        <authorList>
            <consortium name="US DOE Joint Genome Institute (JGI-PGF)"/>
            <person name="Lucas S."/>
            <person name="Copeland A."/>
            <person name="Lapidus A."/>
            <person name="Bruce D."/>
            <person name="Goodwin L."/>
            <person name="Pitluck S."/>
            <person name="Peters L."/>
            <person name="Kyrpides N."/>
            <person name="Mavromatis K."/>
            <person name="Ivanova N."/>
            <person name="Ovchinnikova G."/>
            <person name="Teshima H."/>
            <person name="Detter J.C."/>
            <person name="Tapia R."/>
            <person name="Han C."/>
            <person name="Land M."/>
            <person name="Hauser L."/>
            <person name="Markowitz V."/>
            <person name="Cheng J.-F."/>
            <person name="Hugenholtz P."/>
            <person name="Woyke T."/>
            <person name="Wu D."/>
            <person name="Gronow S."/>
            <person name="Wellnitz S."/>
            <person name="Schneider S."/>
            <person name="Klenk H.-P."/>
            <person name="Eisen J.A."/>
        </authorList>
    </citation>
    <scope>NUCLEOTIDE SEQUENCE [LARGE SCALE GENOMIC DNA]</scope>
    <source>
        <strain evidence="3">ATCC 35185</strain>
        <strain evidence="6">ATCC 35185 / DSM 20758 / VPI D19B-28</strain>
    </source>
</reference>
<feature type="domain" description="Rad50/SbcC-type AAA" evidence="2">
    <location>
        <begin position="5"/>
        <end position="188"/>
    </location>
</feature>